<sequence>MSAEYADVPDHTDEHPGEDIARLGKRGHDETGSVRPADGRYGLHDPGEESLYCGPEAPAVTTEDAPRTRKAGKR</sequence>
<organism evidence="2 3">
    <name type="scientific">Nocardioides marinquilinus</name>
    <dbReference type="NCBI Taxonomy" id="1210400"/>
    <lineage>
        <taxon>Bacteria</taxon>
        <taxon>Bacillati</taxon>
        <taxon>Actinomycetota</taxon>
        <taxon>Actinomycetes</taxon>
        <taxon>Propionibacteriales</taxon>
        <taxon>Nocardioidaceae</taxon>
        <taxon>Nocardioides</taxon>
    </lineage>
</organism>
<protein>
    <submittedName>
        <fullName evidence="2">Uncharacterized protein</fullName>
    </submittedName>
</protein>
<comment type="caution">
    <text evidence="2">The sequence shown here is derived from an EMBL/GenBank/DDBJ whole genome shotgun (WGS) entry which is preliminary data.</text>
</comment>
<keyword evidence="3" id="KW-1185">Reference proteome</keyword>
<feature type="compositionally biased region" description="Basic and acidic residues" evidence="1">
    <location>
        <begin position="8"/>
        <end position="47"/>
    </location>
</feature>
<name>A0ABP9PXE4_9ACTN</name>
<dbReference type="EMBL" id="BAABKG010000005">
    <property type="protein sequence ID" value="GAA5153840.1"/>
    <property type="molecule type" value="Genomic_DNA"/>
</dbReference>
<feature type="region of interest" description="Disordered" evidence="1">
    <location>
        <begin position="1"/>
        <end position="74"/>
    </location>
</feature>
<dbReference type="Proteomes" id="UP001500221">
    <property type="component" value="Unassembled WGS sequence"/>
</dbReference>
<reference evidence="3" key="1">
    <citation type="journal article" date="2019" name="Int. J. Syst. Evol. Microbiol.">
        <title>The Global Catalogue of Microorganisms (GCM) 10K type strain sequencing project: providing services to taxonomists for standard genome sequencing and annotation.</title>
        <authorList>
            <consortium name="The Broad Institute Genomics Platform"/>
            <consortium name="The Broad Institute Genome Sequencing Center for Infectious Disease"/>
            <person name="Wu L."/>
            <person name="Ma J."/>
        </authorList>
    </citation>
    <scope>NUCLEOTIDE SEQUENCE [LARGE SCALE GENOMIC DNA]</scope>
    <source>
        <strain evidence="3">JCM 18459</strain>
    </source>
</reference>
<evidence type="ECO:0000313" key="3">
    <source>
        <dbReference type="Proteomes" id="UP001500221"/>
    </source>
</evidence>
<accession>A0ABP9PXE4</accession>
<evidence type="ECO:0000256" key="1">
    <source>
        <dbReference type="SAM" id="MobiDB-lite"/>
    </source>
</evidence>
<dbReference type="RefSeq" id="WP_345462003.1">
    <property type="nucleotide sequence ID" value="NZ_BAABKG010000005.1"/>
</dbReference>
<evidence type="ECO:0000313" key="2">
    <source>
        <dbReference type="EMBL" id="GAA5153840.1"/>
    </source>
</evidence>
<gene>
    <name evidence="2" type="ORF">GCM10023340_36460</name>
</gene>
<proteinExistence type="predicted"/>